<feature type="transmembrane region" description="Helical" evidence="7">
    <location>
        <begin position="127"/>
        <end position="146"/>
    </location>
</feature>
<dbReference type="Pfam" id="PF06965">
    <property type="entry name" value="Na_H_antiport_1"/>
    <property type="match status" value="1"/>
</dbReference>
<comment type="function">
    <text evidence="7">Na(+)/H(+) antiporter that extrudes sodium in exchange for external protons.</text>
</comment>
<gene>
    <name evidence="7 8" type="primary">nhaA</name>
    <name evidence="8" type="ORF">PN36_20490</name>
</gene>
<evidence type="ECO:0000256" key="7">
    <source>
        <dbReference type="HAMAP-Rule" id="MF_01844"/>
    </source>
</evidence>
<evidence type="ECO:0000256" key="2">
    <source>
        <dbReference type="ARBA" id="ARBA00022475"/>
    </source>
</evidence>
<keyword evidence="7" id="KW-0406">Ion transport</keyword>
<dbReference type="InterPro" id="IPR023171">
    <property type="entry name" value="Na/H_antiporter_dom_sf"/>
</dbReference>
<dbReference type="NCBIfam" id="NF007112">
    <property type="entry name" value="PRK09561.1"/>
    <property type="match status" value="1"/>
</dbReference>
<keyword evidence="7" id="KW-0915">Sodium</keyword>
<evidence type="ECO:0000256" key="4">
    <source>
        <dbReference type="ARBA" id="ARBA00022989"/>
    </source>
</evidence>
<dbReference type="AlphaFoldDB" id="A0A0A6S1R3"/>
<reference evidence="8 9" key="1">
    <citation type="journal article" date="2016" name="Front. Microbiol.">
        <title>Single-Cell (Meta-)Genomics of a Dimorphic Candidatus Thiomargarita nelsonii Reveals Genomic Plasticity.</title>
        <authorList>
            <person name="Flood B.E."/>
            <person name="Fliss P."/>
            <person name="Jones D.S."/>
            <person name="Dick G.J."/>
            <person name="Jain S."/>
            <person name="Kaster A.K."/>
            <person name="Winkel M."/>
            <person name="Mussmann M."/>
            <person name="Bailey J."/>
        </authorList>
    </citation>
    <scope>NUCLEOTIDE SEQUENCE [LARGE SCALE GENOMIC DNA]</scope>
    <source>
        <strain evidence="8">Hydrate Ridge</strain>
    </source>
</reference>
<feature type="transmembrane region" description="Helical" evidence="7">
    <location>
        <begin position="291"/>
        <end position="315"/>
    </location>
</feature>
<evidence type="ECO:0000256" key="3">
    <source>
        <dbReference type="ARBA" id="ARBA00022692"/>
    </source>
</evidence>
<sequence length="393" mass="42526">MLSYISNTFREFIKLESASSILLLLGAVLALLMSNSDWAHFYGSLLHTHGSILNIEIKPVEFWVNDGLMAIFFLLVGLELKREMLEGELSNLSQIALPTIAAVGGMAVPALIYVVFNWNDPTTMNGWAIPSATDIAFSLGILALLGSRVPLSLKLFLMALAIIDDLGAIVIIALFYSGDLHLSYLAFAAITLAVPVILFHWKGITSLTVYLIVGLLLWFFVLKSGIHATLAGVALAFFIPNVKDSHGHSPLHRLEKGLHPWVAFGILPIFAFANAGVSFEGMTLSVLWEPVPLGIVLGLFLGKQLGVFGFTWLIIKLGFAELPDRATWLTLYGVSILCGVGFTMSLFIGGLAFTEPAYMNQVRLGVLVGSFVAAIVGYLILLMATAGTIPEDE</sequence>
<keyword evidence="7" id="KW-0050">Antiport</keyword>
<feature type="transmembrane region" description="Helical" evidence="7">
    <location>
        <begin position="364"/>
        <end position="389"/>
    </location>
</feature>
<evidence type="ECO:0000256" key="6">
    <source>
        <dbReference type="ARBA" id="ARBA00023201"/>
    </source>
</evidence>
<keyword evidence="2 7" id="KW-1003">Cell membrane</keyword>
<dbReference type="GO" id="GO:0005886">
    <property type="term" value="C:plasma membrane"/>
    <property type="evidence" value="ECO:0007669"/>
    <property type="project" value="UniProtKB-SubCell"/>
</dbReference>
<dbReference type="EMBL" id="JSZA02000088">
    <property type="protein sequence ID" value="KHD07662.1"/>
    <property type="molecule type" value="Genomic_DNA"/>
</dbReference>
<comment type="caution">
    <text evidence="8">The sequence shown here is derived from an EMBL/GenBank/DDBJ whole genome shotgun (WGS) entry which is preliminary data.</text>
</comment>
<dbReference type="Proteomes" id="UP000030428">
    <property type="component" value="Unassembled WGS sequence"/>
</dbReference>
<dbReference type="PANTHER" id="PTHR30341:SF0">
    <property type="entry name" value="NA(+)_H(+) ANTIPORTER NHAA"/>
    <property type="match status" value="1"/>
</dbReference>
<protein>
    <recommendedName>
        <fullName evidence="7">Na(+)/H(+) antiporter NhaA</fullName>
    </recommendedName>
    <alternativeName>
        <fullName evidence="7">Sodium/proton antiporter NhaA</fullName>
    </alternativeName>
</protein>
<feature type="transmembrane region" description="Helical" evidence="7">
    <location>
        <begin position="92"/>
        <end position="115"/>
    </location>
</feature>
<keyword evidence="9" id="KW-1185">Reference proteome</keyword>
<evidence type="ECO:0000256" key="5">
    <source>
        <dbReference type="ARBA" id="ARBA00023136"/>
    </source>
</evidence>
<keyword evidence="3 7" id="KW-0812">Transmembrane</keyword>
<dbReference type="PANTHER" id="PTHR30341">
    <property type="entry name" value="SODIUM ION/PROTON ANTIPORTER NHAA-RELATED"/>
    <property type="match status" value="1"/>
</dbReference>
<dbReference type="HAMAP" id="MF_01844">
    <property type="entry name" value="NhaA"/>
    <property type="match status" value="1"/>
</dbReference>
<feature type="transmembrane region" description="Helical" evidence="7">
    <location>
        <begin position="327"/>
        <end position="352"/>
    </location>
</feature>
<keyword evidence="7" id="KW-0813">Transport</keyword>
<comment type="similarity">
    <text evidence="7">Belongs to the NhaA Na(+)/H(+) (TC 2.A.33) antiporter family.</text>
</comment>
<evidence type="ECO:0000313" key="9">
    <source>
        <dbReference type="Proteomes" id="UP000030428"/>
    </source>
</evidence>
<name>A0A0A6S1R3_9GAMM</name>
<feature type="transmembrane region" description="Helical" evidence="7">
    <location>
        <begin position="182"/>
        <end position="201"/>
    </location>
</feature>
<dbReference type="Gene3D" id="1.20.1530.10">
    <property type="entry name" value="Na+/H+ antiporter like domain"/>
    <property type="match status" value="1"/>
</dbReference>
<dbReference type="GO" id="GO:0015385">
    <property type="term" value="F:sodium:proton antiporter activity"/>
    <property type="evidence" value="ECO:0007669"/>
    <property type="project" value="UniProtKB-UniRule"/>
</dbReference>
<dbReference type="GO" id="GO:0006885">
    <property type="term" value="P:regulation of pH"/>
    <property type="evidence" value="ECO:0007669"/>
    <property type="project" value="UniProtKB-UniRule"/>
</dbReference>
<accession>A0A0A6S1R3</accession>
<evidence type="ECO:0000313" key="8">
    <source>
        <dbReference type="EMBL" id="KHD07662.1"/>
    </source>
</evidence>
<evidence type="ECO:0000256" key="1">
    <source>
        <dbReference type="ARBA" id="ARBA00004429"/>
    </source>
</evidence>
<feature type="transmembrane region" description="Helical" evidence="7">
    <location>
        <begin position="208"/>
        <end position="238"/>
    </location>
</feature>
<keyword evidence="6 7" id="KW-0739">Sodium transport</keyword>
<feature type="transmembrane region" description="Helical" evidence="7">
    <location>
        <begin position="258"/>
        <end position="279"/>
    </location>
</feature>
<dbReference type="NCBIfam" id="TIGR00773">
    <property type="entry name" value="NhaA"/>
    <property type="match status" value="1"/>
</dbReference>
<keyword evidence="5 7" id="KW-0472">Membrane</keyword>
<proteinExistence type="inferred from homology"/>
<keyword evidence="4 7" id="KW-1133">Transmembrane helix</keyword>
<comment type="catalytic activity">
    <reaction evidence="7">
        <text>Na(+)(in) + 2 H(+)(out) = Na(+)(out) + 2 H(+)(in)</text>
        <dbReference type="Rhea" id="RHEA:29251"/>
        <dbReference type="ChEBI" id="CHEBI:15378"/>
        <dbReference type="ChEBI" id="CHEBI:29101"/>
    </reaction>
</comment>
<organism evidence="8 9">
    <name type="scientific">Candidatus Thiomargarita nelsonii</name>
    <dbReference type="NCBI Taxonomy" id="1003181"/>
    <lineage>
        <taxon>Bacteria</taxon>
        <taxon>Pseudomonadati</taxon>
        <taxon>Pseudomonadota</taxon>
        <taxon>Gammaproteobacteria</taxon>
        <taxon>Thiotrichales</taxon>
        <taxon>Thiotrichaceae</taxon>
        <taxon>Thiomargarita</taxon>
    </lineage>
</organism>
<comment type="subcellular location">
    <subcellularLocation>
        <location evidence="1">Cell inner membrane</location>
        <topology evidence="1">Multi-pass membrane protein</topology>
    </subcellularLocation>
    <subcellularLocation>
        <location evidence="7">Cell membrane</location>
        <topology evidence="7">Multi-pass membrane protein</topology>
    </subcellularLocation>
</comment>
<dbReference type="InterPro" id="IPR004670">
    <property type="entry name" value="NhaA"/>
</dbReference>
<dbReference type="NCBIfam" id="NF007111">
    <property type="entry name" value="PRK09560.1"/>
    <property type="match status" value="1"/>
</dbReference>
<feature type="transmembrane region" description="Helical" evidence="7">
    <location>
        <begin position="155"/>
        <end position="176"/>
    </location>
</feature>